<feature type="region of interest" description="Disordered" evidence="1">
    <location>
        <begin position="1"/>
        <end position="24"/>
    </location>
</feature>
<evidence type="ECO:0000313" key="3">
    <source>
        <dbReference type="Proteomes" id="UP000215335"/>
    </source>
</evidence>
<feature type="region of interest" description="Disordered" evidence="1">
    <location>
        <begin position="51"/>
        <end position="119"/>
    </location>
</feature>
<accession>A0A232EUB3</accession>
<evidence type="ECO:0000313" key="2">
    <source>
        <dbReference type="EMBL" id="OXU21943.1"/>
    </source>
</evidence>
<evidence type="ECO:0000256" key="1">
    <source>
        <dbReference type="SAM" id="MobiDB-lite"/>
    </source>
</evidence>
<reference evidence="2 3" key="1">
    <citation type="journal article" date="2017" name="Curr. Biol.">
        <title>The Evolution of Venom by Co-option of Single-Copy Genes.</title>
        <authorList>
            <person name="Martinson E.O."/>
            <person name="Mrinalini"/>
            <person name="Kelkar Y.D."/>
            <person name="Chang C.H."/>
            <person name="Werren J.H."/>
        </authorList>
    </citation>
    <scope>NUCLEOTIDE SEQUENCE [LARGE SCALE GENOMIC DNA]</scope>
    <source>
        <strain evidence="2 3">Alberta</strain>
        <tissue evidence="2">Whole body</tissue>
    </source>
</reference>
<comment type="caution">
    <text evidence="2">The sequence shown here is derived from an EMBL/GenBank/DDBJ whole genome shotgun (WGS) entry which is preliminary data.</text>
</comment>
<feature type="non-terminal residue" evidence="2">
    <location>
        <position position="119"/>
    </location>
</feature>
<dbReference type="EMBL" id="NNAY01002144">
    <property type="protein sequence ID" value="OXU21943.1"/>
    <property type="molecule type" value="Genomic_DNA"/>
</dbReference>
<dbReference type="Proteomes" id="UP000215335">
    <property type="component" value="Unassembled WGS sequence"/>
</dbReference>
<feature type="compositionally biased region" description="Basic and acidic residues" evidence="1">
    <location>
        <begin position="79"/>
        <end position="96"/>
    </location>
</feature>
<feature type="compositionally biased region" description="Basic and acidic residues" evidence="1">
    <location>
        <begin position="1"/>
        <end position="15"/>
    </location>
</feature>
<feature type="compositionally biased region" description="Basic and acidic residues" evidence="1">
    <location>
        <begin position="56"/>
        <end position="68"/>
    </location>
</feature>
<protein>
    <submittedName>
        <fullName evidence="2">Uncharacterized protein</fullName>
    </submittedName>
</protein>
<keyword evidence="3" id="KW-1185">Reference proteome</keyword>
<sequence>MLHQCRSRELMMRYNDDDESPPVPMVNEWNTDIVEGNVYYIHDRCAAGHNVQNTHAGKEEKREGKLEPQHYSGSPALESRLRDSVRLEPLSRREQRSISPPRHTPSNKKIAKRNAGILK</sequence>
<gene>
    <name evidence="2" type="ORF">TSAR_014117</name>
</gene>
<organism evidence="2 3">
    <name type="scientific">Trichomalopsis sarcophagae</name>
    <dbReference type="NCBI Taxonomy" id="543379"/>
    <lineage>
        <taxon>Eukaryota</taxon>
        <taxon>Metazoa</taxon>
        <taxon>Ecdysozoa</taxon>
        <taxon>Arthropoda</taxon>
        <taxon>Hexapoda</taxon>
        <taxon>Insecta</taxon>
        <taxon>Pterygota</taxon>
        <taxon>Neoptera</taxon>
        <taxon>Endopterygota</taxon>
        <taxon>Hymenoptera</taxon>
        <taxon>Apocrita</taxon>
        <taxon>Proctotrupomorpha</taxon>
        <taxon>Chalcidoidea</taxon>
        <taxon>Pteromalidae</taxon>
        <taxon>Pteromalinae</taxon>
        <taxon>Trichomalopsis</taxon>
    </lineage>
</organism>
<name>A0A232EUB3_9HYME</name>
<dbReference type="AlphaFoldDB" id="A0A232EUB3"/>
<proteinExistence type="predicted"/>